<evidence type="ECO:0000313" key="2">
    <source>
        <dbReference type="Proteomes" id="UP000518752"/>
    </source>
</evidence>
<protein>
    <submittedName>
        <fullName evidence="1">Uncharacterized protein</fullName>
    </submittedName>
</protein>
<comment type="caution">
    <text evidence="1">The sequence shown here is derived from an EMBL/GenBank/DDBJ whole genome shotgun (WGS) entry which is preliminary data.</text>
</comment>
<dbReference type="EMBL" id="JAACJN010000119">
    <property type="protein sequence ID" value="KAF5370945.1"/>
    <property type="molecule type" value="Genomic_DNA"/>
</dbReference>
<keyword evidence="2" id="KW-1185">Reference proteome</keyword>
<sequence length="72" mass="7721">MEPHPDETVCFQPLVTLTDAGGTKSGVSLRCFSWTLYALSLVNPVEVPGVTAPKLGHLYTDADHCATAKAQY</sequence>
<name>A0A8H5GU52_9AGAR</name>
<proteinExistence type="predicted"/>
<organism evidence="1 2">
    <name type="scientific">Collybiopsis confluens</name>
    <dbReference type="NCBI Taxonomy" id="2823264"/>
    <lineage>
        <taxon>Eukaryota</taxon>
        <taxon>Fungi</taxon>
        <taxon>Dikarya</taxon>
        <taxon>Basidiomycota</taxon>
        <taxon>Agaricomycotina</taxon>
        <taxon>Agaricomycetes</taxon>
        <taxon>Agaricomycetidae</taxon>
        <taxon>Agaricales</taxon>
        <taxon>Marasmiineae</taxon>
        <taxon>Omphalotaceae</taxon>
        <taxon>Collybiopsis</taxon>
    </lineage>
</organism>
<reference evidence="1 2" key="1">
    <citation type="journal article" date="2020" name="ISME J.">
        <title>Uncovering the hidden diversity of litter-decomposition mechanisms in mushroom-forming fungi.</title>
        <authorList>
            <person name="Floudas D."/>
            <person name="Bentzer J."/>
            <person name="Ahren D."/>
            <person name="Johansson T."/>
            <person name="Persson P."/>
            <person name="Tunlid A."/>
        </authorList>
    </citation>
    <scope>NUCLEOTIDE SEQUENCE [LARGE SCALE GENOMIC DNA]</scope>
    <source>
        <strain evidence="1 2">CBS 406.79</strain>
    </source>
</reference>
<dbReference type="AlphaFoldDB" id="A0A8H5GU52"/>
<evidence type="ECO:0000313" key="1">
    <source>
        <dbReference type="EMBL" id="KAF5370945.1"/>
    </source>
</evidence>
<dbReference type="Proteomes" id="UP000518752">
    <property type="component" value="Unassembled WGS sequence"/>
</dbReference>
<accession>A0A8H5GU52</accession>
<gene>
    <name evidence="1" type="ORF">D9757_009875</name>
</gene>